<evidence type="ECO:0000256" key="5">
    <source>
        <dbReference type="ARBA" id="ARBA00022694"/>
    </source>
</evidence>
<dbReference type="AlphaFoldDB" id="A0A066ZP06"/>
<dbReference type="RefSeq" id="WP_029909081.1">
    <property type="nucleotide sequence ID" value="NZ_AP020335.1"/>
</dbReference>
<dbReference type="CDD" id="cd24032">
    <property type="entry name" value="ASKHA_NBD_TsaB"/>
    <property type="match status" value="1"/>
</dbReference>
<protein>
    <recommendedName>
        <fullName evidence="3">tRNA threonylcarbamoyladenosine biosynthesis protein TsaB</fullName>
    </recommendedName>
    <alternativeName>
        <fullName evidence="6">t(6)A37 threonylcarbamoyladenosine biosynthesis protein TsaB</fullName>
    </alternativeName>
</protein>
<dbReference type="Pfam" id="PF00814">
    <property type="entry name" value="TsaD"/>
    <property type="match status" value="1"/>
</dbReference>
<evidence type="ECO:0000256" key="4">
    <source>
        <dbReference type="ARBA" id="ARBA00022490"/>
    </source>
</evidence>
<dbReference type="InterPro" id="IPR022496">
    <property type="entry name" value="T6A_TsaB"/>
</dbReference>
<evidence type="ECO:0000256" key="1">
    <source>
        <dbReference type="ARBA" id="ARBA00004496"/>
    </source>
</evidence>
<feature type="domain" description="Gcp-like" evidence="7">
    <location>
        <begin position="38"/>
        <end position="132"/>
    </location>
</feature>
<dbReference type="PANTHER" id="PTHR11735:SF11">
    <property type="entry name" value="TRNA THREONYLCARBAMOYLADENOSINE BIOSYNTHESIS PROTEIN TSAB"/>
    <property type="match status" value="1"/>
</dbReference>
<reference evidence="8 9" key="1">
    <citation type="submission" date="2014-04" db="EMBL/GenBank/DDBJ databases">
        <title>Draft genome sequence of Hydrogenovibrio marinus MH-110, a model organism for aerobic H2 metabolism.</title>
        <authorList>
            <person name="Cha H.J."/>
            <person name="Jo B.H."/>
            <person name="Hwang B.H."/>
        </authorList>
    </citation>
    <scope>NUCLEOTIDE SEQUENCE [LARGE SCALE GENOMIC DNA]</scope>
    <source>
        <strain evidence="8 9">MH-110</strain>
    </source>
</reference>
<evidence type="ECO:0000313" key="8">
    <source>
        <dbReference type="EMBL" id="KDN95202.1"/>
    </source>
</evidence>
<dbReference type="FunFam" id="3.30.420.40:FF:000097">
    <property type="entry name" value="tRNA threonylcarbamoyladenosine biosynthesis protein TsaB"/>
    <property type="match status" value="1"/>
</dbReference>
<dbReference type="Gene3D" id="3.30.420.40">
    <property type="match status" value="2"/>
</dbReference>
<evidence type="ECO:0000313" key="9">
    <source>
        <dbReference type="Proteomes" id="UP000027341"/>
    </source>
</evidence>
<evidence type="ECO:0000256" key="2">
    <source>
        <dbReference type="ARBA" id="ARBA00010493"/>
    </source>
</evidence>
<gene>
    <name evidence="8" type="ORF">EI16_02535</name>
</gene>
<accession>A0A066ZP06</accession>
<evidence type="ECO:0000256" key="6">
    <source>
        <dbReference type="ARBA" id="ARBA00032446"/>
    </source>
</evidence>
<keyword evidence="4" id="KW-0963">Cytoplasm</keyword>
<evidence type="ECO:0000259" key="7">
    <source>
        <dbReference type="Pfam" id="PF00814"/>
    </source>
</evidence>
<dbReference type="GO" id="GO:0005829">
    <property type="term" value="C:cytosol"/>
    <property type="evidence" value="ECO:0007669"/>
    <property type="project" value="TreeGrafter"/>
</dbReference>
<dbReference type="Proteomes" id="UP000027341">
    <property type="component" value="Unassembled WGS sequence"/>
</dbReference>
<dbReference type="EMBL" id="JMIU01000001">
    <property type="protein sequence ID" value="KDN95202.1"/>
    <property type="molecule type" value="Genomic_DNA"/>
</dbReference>
<dbReference type="InterPro" id="IPR043129">
    <property type="entry name" value="ATPase_NBD"/>
</dbReference>
<evidence type="ECO:0000256" key="3">
    <source>
        <dbReference type="ARBA" id="ARBA00019012"/>
    </source>
</evidence>
<dbReference type="GO" id="GO:0002949">
    <property type="term" value="P:tRNA threonylcarbamoyladenosine modification"/>
    <property type="evidence" value="ECO:0007669"/>
    <property type="project" value="InterPro"/>
</dbReference>
<comment type="subcellular location">
    <subcellularLocation>
        <location evidence="1">Cytoplasm</location>
    </subcellularLocation>
</comment>
<dbReference type="PANTHER" id="PTHR11735">
    <property type="entry name" value="TRNA N6-ADENOSINE THREONYLCARBAMOYLTRANSFERASE"/>
    <property type="match status" value="1"/>
</dbReference>
<keyword evidence="9" id="KW-1185">Reference proteome</keyword>
<keyword evidence="5" id="KW-0819">tRNA processing</keyword>
<comment type="caution">
    <text evidence="8">The sequence shown here is derived from an EMBL/GenBank/DDBJ whole genome shotgun (WGS) entry which is preliminary data.</text>
</comment>
<organism evidence="8 9">
    <name type="scientific">Hydrogenovibrio marinus</name>
    <dbReference type="NCBI Taxonomy" id="28885"/>
    <lineage>
        <taxon>Bacteria</taxon>
        <taxon>Pseudomonadati</taxon>
        <taxon>Pseudomonadota</taxon>
        <taxon>Gammaproteobacteria</taxon>
        <taxon>Thiotrichales</taxon>
        <taxon>Piscirickettsiaceae</taxon>
        <taxon>Hydrogenovibrio</taxon>
    </lineage>
</organism>
<dbReference type="STRING" id="28885.EI16_02535"/>
<dbReference type="SUPFAM" id="SSF53067">
    <property type="entry name" value="Actin-like ATPase domain"/>
    <property type="match status" value="2"/>
</dbReference>
<dbReference type="NCBIfam" id="TIGR03725">
    <property type="entry name" value="T6A_YeaZ"/>
    <property type="match status" value="1"/>
</dbReference>
<proteinExistence type="inferred from homology"/>
<name>A0A066ZP06_HYDMR</name>
<sequence>MTNAQEPKILAIDTSTQACSVSLTCGGKSYTDFAMTPQTHANHVLQMVDSVLEQAGIEGNDLDCLALSEGPGAFTGIRIAAGVVQGLAFGWNKPVISISTLEAVAWPMLKNYSKSKVAACLDARMKELYLQICSLQEGKMISEPAQLLSEADALVKIQSESVLLGTGDIATEFSDLVAKFDQWEERLPTAEAIVEIAKQRVSSAKSVLDSVPLPVYLRNNVAEKPK</sequence>
<dbReference type="InterPro" id="IPR000905">
    <property type="entry name" value="Gcp-like_dom"/>
</dbReference>
<comment type="similarity">
    <text evidence="2">Belongs to the KAE1 / TsaD family. TsaB subfamily.</text>
</comment>